<dbReference type="InterPro" id="IPR036986">
    <property type="entry name" value="S4_RNA-bd_sf"/>
</dbReference>
<evidence type="ECO:0000256" key="3">
    <source>
        <dbReference type="RuleBase" id="RU362028"/>
    </source>
</evidence>
<name>A0A2K9NQK7_BACTC</name>
<dbReference type="InterPro" id="IPR006225">
    <property type="entry name" value="PsdUridine_synth_RluC/D"/>
</dbReference>
<proteinExistence type="inferred from homology"/>
<dbReference type="EC" id="5.4.99.-" evidence="3"/>
<dbReference type="InterPro" id="IPR020103">
    <property type="entry name" value="PsdUridine_synth_cat_dom_sf"/>
</dbReference>
<comment type="function">
    <text evidence="3">Responsible for synthesis of pseudouridine from uracil.</text>
</comment>
<evidence type="ECO:0000313" key="4">
    <source>
        <dbReference type="EMBL" id="AUN97044.1"/>
    </source>
</evidence>
<dbReference type="Gene3D" id="3.10.290.10">
    <property type="entry name" value="RNA-binding S4 domain"/>
    <property type="match status" value="1"/>
</dbReference>
<evidence type="ECO:0000313" key="5">
    <source>
        <dbReference type="Proteomes" id="UP000235584"/>
    </source>
</evidence>
<dbReference type="AlphaFoldDB" id="A0A2K9NQK7"/>
<keyword evidence="5" id="KW-1185">Reference proteome</keyword>
<keyword evidence="2 3" id="KW-0413">Isomerase</keyword>
<dbReference type="KEGG" id="bsto:C0V70_02765"/>
<dbReference type="GO" id="GO:0140098">
    <property type="term" value="F:catalytic activity, acting on RNA"/>
    <property type="evidence" value="ECO:0007669"/>
    <property type="project" value="UniProtKB-ARBA"/>
</dbReference>
<evidence type="ECO:0000256" key="1">
    <source>
        <dbReference type="ARBA" id="ARBA00010876"/>
    </source>
</evidence>
<organism evidence="4 5">
    <name type="scientific">Bacteriovorax stolpii</name>
    <name type="common">Bdellovibrio stolpii</name>
    <dbReference type="NCBI Taxonomy" id="960"/>
    <lineage>
        <taxon>Bacteria</taxon>
        <taxon>Pseudomonadati</taxon>
        <taxon>Bdellovibrionota</taxon>
        <taxon>Bacteriovoracia</taxon>
        <taxon>Bacteriovoracales</taxon>
        <taxon>Bacteriovoracaceae</taxon>
        <taxon>Bacteriovorax</taxon>
    </lineage>
</organism>
<accession>A0A2K9NQK7</accession>
<dbReference type="NCBIfam" id="TIGR00005">
    <property type="entry name" value="rluA_subfam"/>
    <property type="match status" value="1"/>
</dbReference>
<dbReference type="GO" id="GO:0003723">
    <property type="term" value="F:RNA binding"/>
    <property type="evidence" value="ECO:0007669"/>
    <property type="project" value="InterPro"/>
</dbReference>
<protein>
    <recommendedName>
        <fullName evidence="3">Pseudouridine synthase</fullName>
        <ecNumber evidence="3">5.4.99.-</ecNumber>
    </recommendedName>
</protein>
<dbReference type="Pfam" id="PF00849">
    <property type="entry name" value="PseudoU_synth_2"/>
    <property type="match status" value="1"/>
</dbReference>
<dbReference type="OrthoDB" id="5289274at2"/>
<dbReference type="InterPro" id="IPR006145">
    <property type="entry name" value="PsdUridine_synth_RsuA/RluA"/>
</dbReference>
<reference evidence="4 5" key="1">
    <citation type="submission" date="2018-01" db="EMBL/GenBank/DDBJ databases">
        <title>Complete genome sequence of Bacteriovorax stolpii DSM12778.</title>
        <authorList>
            <person name="Tang B."/>
            <person name="Chang J."/>
        </authorList>
    </citation>
    <scope>NUCLEOTIDE SEQUENCE [LARGE SCALE GENOMIC DNA]</scope>
    <source>
        <strain evidence="4 5">DSM 12778</strain>
    </source>
</reference>
<dbReference type="Proteomes" id="UP000235584">
    <property type="component" value="Chromosome"/>
</dbReference>
<gene>
    <name evidence="4" type="ORF">C0V70_02765</name>
</gene>
<comment type="catalytic activity">
    <reaction evidence="3">
        <text>a uridine in RNA = a pseudouridine in RNA</text>
        <dbReference type="Rhea" id="RHEA:48348"/>
        <dbReference type="Rhea" id="RHEA-COMP:12068"/>
        <dbReference type="Rhea" id="RHEA-COMP:12069"/>
        <dbReference type="ChEBI" id="CHEBI:65314"/>
        <dbReference type="ChEBI" id="CHEBI:65315"/>
    </reaction>
</comment>
<comment type="similarity">
    <text evidence="1 3">Belongs to the pseudouridine synthase RluA family.</text>
</comment>
<dbReference type="GO" id="GO:0009982">
    <property type="term" value="F:pseudouridine synthase activity"/>
    <property type="evidence" value="ECO:0007669"/>
    <property type="project" value="InterPro"/>
</dbReference>
<dbReference type="PANTHER" id="PTHR21600:SF44">
    <property type="entry name" value="RIBOSOMAL LARGE SUBUNIT PSEUDOURIDINE SYNTHASE D"/>
    <property type="match status" value="1"/>
</dbReference>
<dbReference type="GO" id="GO:0000455">
    <property type="term" value="P:enzyme-directed rRNA pseudouridine synthesis"/>
    <property type="evidence" value="ECO:0007669"/>
    <property type="project" value="TreeGrafter"/>
</dbReference>
<dbReference type="EMBL" id="CP025704">
    <property type="protein sequence ID" value="AUN97044.1"/>
    <property type="molecule type" value="Genomic_DNA"/>
</dbReference>
<dbReference type="InterPro" id="IPR006224">
    <property type="entry name" value="PsdUridine_synth_RluA-like_CS"/>
</dbReference>
<evidence type="ECO:0000256" key="2">
    <source>
        <dbReference type="ARBA" id="ARBA00023235"/>
    </source>
</evidence>
<dbReference type="Gene3D" id="3.30.2350.10">
    <property type="entry name" value="Pseudouridine synthase"/>
    <property type="match status" value="1"/>
</dbReference>
<dbReference type="RefSeq" id="WP_102242339.1">
    <property type="nucleotide sequence ID" value="NZ_CP025704.1"/>
</dbReference>
<dbReference type="CDD" id="cd02869">
    <property type="entry name" value="PseudoU_synth_RluA_like"/>
    <property type="match status" value="1"/>
</dbReference>
<dbReference type="InterPro" id="IPR050188">
    <property type="entry name" value="RluA_PseudoU_synthase"/>
</dbReference>
<sequence>MNDLEKDQIDSSAEDSEQFLTFTITNEDRETYKRFDQYLAEKVEGYSRTFLKNLFLKDQITLSEDSPVQAKIELKKMPPAGAIVQVEVPPLLPSTALPENIPLEILYEDEHLVFVNKPAGLVTHPAPGNYTGTLVNAILYHCKDIQGIGDQKRPGIVHRLDKGTSGVMVIAKTQACHEGLVLLFSTHDIERYYEALVMRYKCQSYGTIESNIGRDPNNRLKMKTGTTRGKPAITNYKVLELFDKHVHMEFKLETGRTHQIRVHTSEILRMPIIGDSTYGSPNEQMMKLGADYKEIIDGYPYPFLHAKVLGLVHPITKEKLRFEVPPPPLFQKVLEYSKKKNEDAAQ</sequence>
<dbReference type="PANTHER" id="PTHR21600">
    <property type="entry name" value="MITOCHONDRIAL RNA PSEUDOURIDINE SYNTHASE"/>
    <property type="match status" value="1"/>
</dbReference>
<dbReference type="PROSITE" id="PS01129">
    <property type="entry name" value="PSI_RLU"/>
    <property type="match status" value="1"/>
</dbReference>
<dbReference type="SUPFAM" id="SSF55120">
    <property type="entry name" value="Pseudouridine synthase"/>
    <property type="match status" value="1"/>
</dbReference>